<evidence type="ECO:0000256" key="1">
    <source>
        <dbReference type="SAM" id="Coils"/>
    </source>
</evidence>
<protein>
    <submittedName>
        <fullName evidence="3">Uncharacterized protein</fullName>
    </submittedName>
</protein>
<reference evidence="3 4" key="1">
    <citation type="journal article" date="2021" name="Hortic Res">
        <title>Chromosome-scale assembly of the Dendrobium chrysotoxum genome enhances the understanding of orchid evolution.</title>
        <authorList>
            <person name="Zhang Y."/>
            <person name="Zhang G.Q."/>
            <person name="Zhang D."/>
            <person name="Liu X.D."/>
            <person name="Xu X.Y."/>
            <person name="Sun W.H."/>
            <person name="Yu X."/>
            <person name="Zhu X."/>
            <person name="Wang Z.W."/>
            <person name="Zhao X."/>
            <person name="Zhong W.Y."/>
            <person name="Chen H."/>
            <person name="Yin W.L."/>
            <person name="Huang T."/>
            <person name="Niu S.C."/>
            <person name="Liu Z.J."/>
        </authorList>
    </citation>
    <scope>NUCLEOTIDE SEQUENCE [LARGE SCALE GENOMIC DNA]</scope>
    <source>
        <strain evidence="3">Lindl</strain>
    </source>
</reference>
<evidence type="ECO:0000256" key="2">
    <source>
        <dbReference type="SAM" id="MobiDB-lite"/>
    </source>
</evidence>
<sequence length="198" mass="22748">MEAAAGRSGSLPVPSSHTPPRKEWRAISENSFRKNGGEESENLKLVQTDERTIYEVQEGTGPVNVDSCSITINGEGLKEDILQRRIQEISRQREDLQHMEIELRAQVIASSKISEMHNSYRSQLKEQIDAAAKLKEQLQEREQEVRELELNLEEKNRELHAVKIDNEAVWAKEDLFREQNKELATFRHAIIPSFFVLG</sequence>
<accession>A0AAV7GLD1</accession>
<evidence type="ECO:0000313" key="3">
    <source>
        <dbReference type="EMBL" id="KAH0457062.1"/>
    </source>
</evidence>
<feature type="region of interest" description="Disordered" evidence="2">
    <location>
        <begin position="1"/>
        <end position="40"/>
    </location>
</feature>
<organism evidence="3 4">
    <name type="scientific">Dendrobium chrysotoxum</name>
    <name type="common">Orchid</name>
    <dbReference type="NCBI Taxonomy" id="161865"/>
    <lineage>
        <taxon>Eukaryota</taxon>
        <taxon>Viridiplantae</taxon>
        <taxon>Streptophyta</taxon>
        <taxon>Embryophyta</taxon>
        <taxon>Tracheophyta</taxon>
        <taxon>Spermatophyta</taxon>
        <taxon>Magnoliopsida</taxon>
        <taxon>Liliopsida</taxon>
        <taxon>Asparagales</taxon>
        <taxon>Orchidaceae</taxon>
        <taxon>Epidendroideae</taxon>
        <taxon>Malaxideae</taxon>
        <taxon>Dendrobiinae</taxon>
        <taxon>Dendrobium</taxon>
    </lineage>
</organism>
<proteinExistence type="predicted"/>
<dbReference type="Proteomes" id="UP000775213">
    <property type="component" value="Unassembled WGS sequence"/>
</dbReference>
<dbReference type="PANTHER" id="PTHR35766">
    <property type="entry name" value="OS08G0543600 PROTEIN"/>
    <property type="match status" value="1"/>
</dbReference>
<keyword evidence="1" id="KW-0175">Coiled coil</keyword>
<feature type="coiled-coil region" evidence="1">
    <location>
        <begin position="79"/>
        <end position="165"/>
    </location>
</feature>
<dbReference type="AlphaFoldDB" id="A0AAV7GLD1"/>
<gene>
    <name evidence="3" type="ORF">IEQ34_014969</name>
</gene>
<comment type="caution">
    <text evidence="3">The sequence shown here is derived from an EMBL/GenBank/DDBJ whole genome shotgun (WGS) entry which is preliminary data.</text>
</comment>
<dbReference type="PANTHER" id="PTHR35766:SF1">
    <property type="entry name" value="OS08G0543600 PROTEIN"/>
    <property type="match status" value="1"/>
</dbReference>
<dbReference type="EMBL" id="JAGFBR010000013">
    <property type="protein sequence ID" value="KAH0457062.1"/>
    <property type="molecule type" value="Genomic_DNA"/>
</dbReference>
<feature type="compositionally biased region" description="Basic and acidic residues" evidence="2">
    <location>
        <begin position="20"/>
        <end position="37"/>
    </location>
</feature>
<name>A0AAV7GLD1_DENCH</name>
<evidence type="ECO:0000313" key="4">
    <source>
        <dbReference type="Proteomes" id="UP000775213"/>
    </source>
</evidence>
<keyword evidence="4" id="KW-1185">Reference proteome</keyword>